<comment type="subcellular location">
    <subcellularLocation>
        <location evidence="1">Membrane</location>
        <topology evidence="1">Multi-pass membrane protein</topology>
    </subcellularLocation>
</comment>
<reference evidence="10 11" key="1">
    <citation type="submission" date="2020-06" db="EMBL/GenBank/DDBJ databases">
        <title>Transcriptomic and genomic resources for Thalictrum thalictroides and T. hernandezii: Facilitating candidate gene discovery in an emerging model plant lineage.</title>
        <authorList>
            <person name="Arias T."/>
            <person name="Riano-Pachon D.M."/>
            <person name="Di Stilio V.S."/>
        </authorList>
    </citation>
    <scope>NUCLEOTIDE SEQUENCE [LARGE SCALE GENOMIC DNA]</scope>
    <source>
        <strain evidence="11">cv. WT478/WT964</strain>
        <tissue evidence="10">Leaves</tissue>
    </source>
</reference>
<dbReference type="PRINTS" id="PR00783">
    <property type="entry name" value="MINTRINSICP"/>
</dbReference>
<evidence type="ECO:0000256" key="4">
    <source>
        <dbReference type="ARBA" id="ARBA00022737"/>
    </source>
</evidence>
<feature type="transmembrane region" description="Helical" evidence="9">
    <location>
        <begin position="183"/>
        <end position="206"/>
    </location>
</feature>
<accession>A0A7J6WCU3</accession>
<dbReference type="Pfam" id="PF00230">
    <property type="entry name" value="MIP"/>
    <property type="match status" value="1"/>
</dbReference>
<keyword evidence="6 9" id="KW-0472">Membrane</keyword>
<dbReference type="AlphaFoldDB" id="A0A7J6WCU3"/>
<feature type="transmembrane region" description="Helical" evidence="9">
    <location>
        <begin position="33"/>
        <end position="54"/>
    </location>
</feature>
<keyword evidence="4" id="KW-0677">Repeat</keyword>
<dbReference type="Gene3D" id="1.20.1080.10">
    <property type="entry name" value="Glycerol uptake facilitator protein"/>
    <property type="match status" value="1"/>
</dbReference>
<keyword evidence="3 8" id="KW-0812">Transmembrane</keyword>
<gene>
    <name evidence="10" type="ORF">FRX31_015694</name>
</gene>
<proteinExistence type="inferred from homology"/>
<comment type="caution">
    <text evidence="10">The sequence shown here is derived from an EMBL/GenBank/DDBJ whole genome shotgun (WGS) entry which is preliminary data.</text>
</comment>
<dbReference type="PROSITE" id="PS00221">
    <property type="entry name" value="MIP"/>
    <property type="match status" value="1"/>
</dbReference>
<dbReference type="GO" id="GO:0016020">
    <property type="term" value="C:membrane"/>
    <property type="evidence" value="ECO:0007669"/>
    <property type="project" value="UniProtKB-SubCell"/>
</dbReference>
<keyword evidence="11" id="KW-1185">Reference proteome</keyword>
<keyword evidence="5 9" id="KW-1133">Transmembrane helix</keyword>
<evidence type="ECO:0000256" key="6">
    <source>
        <dbReference type="ARBA" id="ARBA00023136"/>
    </source>
</evidence>
<evidence type="ECO:0000256" key="7">
    <source>
        <dbReference type="ARBA" id="ARBA00038477"/>
    </source>
</evidence>
<dbReference type="SUPFAM" id="SSF81338">
    <property type="entry name" value="Aquaporin-like"/>
    <property type="match status" value="1"/>
</dbReference>
<dbReference type="CDD" id="cd00333">
    <property type="entry name" value="MIP"/>
    <property type="match status" value="1"/>
</dbReference>
<dbReference type="PANTHER" id="PTHR45665:SF40">
    <property type="entry name" value="AQUAPORIN TIP2-1"/>
    <property type="match status" value="1"/>
</dbReference>
<dbReference type="InterPro" id="IPR022357">
    <property type="entry name" value="MIP_CS"/>
</dbReference>
<evidence type="ECO:0000313" key="11">
    <source>
        <dbReference type="Proteomes" id="UP000554482"/>
    </source>
</evidence>
<dbReference type="Proteomes" id="UP000554482">
    <property type="component" value="Unassembled WGS sequence"/>
</dbReference>
<evidence type="ECO:0000313" key="10">
    <source>
        <dbReference type="EMBL" id="KAF5194717.1"/>
    </source>
</evidence>
<feature type="transmembrane region" description="Helical" evidence="9">
    <location>
        <begin position="66"/>
        <end position="86"/>
    </location>
</feature>
<dbReference type="OrthoDB" id="3222at2759"/>
<organism evidence="10 11">
    <name type="scientific">Thalictrum thalictroides</name>
    <name type="common">Rue-anemone</name>
    <name type="synonym">Anemone thalictroides</name>
    <dbReference type="NCBI Taxonomy" id="46969"/>
    <lineage>
        <taxon>Eukaryota</taxon>
        <taxon>Viridiplantae</taxon>
        <taxon>Streptophyta</taxon>
        <taxon>Embryophyta</taxon>
        <taxon>Tracheophyta</taxon>
        <taxon>Spermatophyta</taxon>
        <taxon>Magnoliopsida</taxon>
        <taxon>Ranunculales</taxon>
        <taxon>Ranunculaceae</taxon>
        <taxon>Thalictroideae</taxon>
        <taxon>Thalictrum</taxon>
    </lineage>
</organism>
<feature type="transmembrane region" description="Helical" evidence="9">
    <location>
        <begin position="151"/>
        <end position="171"/>
    </location>
</feature>
<comment type="similarity">
    <text evidence="7">Belongs to the MIP/aquaporin (TC 1.A.8) family. TIP (TC 1.A.8.10) subfamily.</text>
</comment>
<keyword evidence="2 8" id="KW-0813">Transport</keyword>
<dbReference type="InterPro" id="IPR000425">
    <property type="entry name" value="MIP"/>
</dbReference>
<dbReference type="NCBIfam" id="TIGR00861">
    <property type="entry name" value="MIP"/>
    <property type="match status" value="1"/>
</dbReference>
<dbReference type="InterPro" id="IPR023271">
    <property type="entry name" value="Aquaporin-like"/>
</dbReference>
<dbReference type="InterPro" id="IPR034294">
    <property type="entry name" value="Aquaporin_transptr"/>
</dbReference>
<evidence type="ECO:0000256" key="8">
    <source>
        <dbReference type="RuleBase" id="RU000477"/>
    </source>
</evidence>
<feature type="transmembrane region" description="Helical" evidence="9">
    <location>
        <begin position="226"/>
        <end position="243"/>
    </location>
</feature>
<evidence type="ECO:0000256" key="9">
    <source>
        <dbReference type="SAM" id="Phobius"/>
    </source>
</evidence>
<protein>
    <submittedName>
        <fullName evidence="10">Aquaporin tip2-1</fullName>
    </submittedName>
</protein>
<dbReference type="EMBL" id="JABWDY010018349">
    <property type="protein sequence ID" value="KAF5194717.1"/>
    <property type="molecule type" value="Genomic_DNA"/>
</dbReference>
<feature type="transmembrane region" description="Helical" evidence="9">
    <location>
        <begin position="107"/>
        <end position="131"/>
    </location>
</feature>
<dbReference type="FunFam" id="1.20.1080.10:FF:000017">
    <property type="entry name" value="Probable aquaporin TIP5-1"/>
    <property type="match status" value="1"/>
</dbReference>
<evidence type="ECO:0000256" key="2">
    <source>
        <dbReference type="ARBA" id="ARBA00022448"/>
    </source>
</evidence>
<dbReference type="PANTHER" id="PTHR45665">
    <property type="entry name" value="AQUAPORIN-8"/>
    <property type="match status" value="1"/>
</dbReference>
<sequence>MLLKMRLSSFIRVGSQTLDLVEQLFGPSSLRSYLAEFISTFIYVFAGVGSSISAGKLVVDPSAETSLVDIALAHAFALTVATYVATSISGGHINPAVTFGFIIEGHISILNGICYCVAQLLGSTIACLFLTLVASGQAIPTHGLADGVNGFVGLAIETIATFILVYTVCAVKDPNKGSSDGMIGSIAIGFMVGANILAIGAFTGASMNPARSFGPAIITGDFKNHGIYWLGPMIGGGLAGLVYPRIMSHTDSITQSSLNGEIA</sequence>
<evidence type="ECO:0000256" key="1">
    <source>
        <dbReference type="ARBA" id="ARBA00004141"/>
    </source>
</evidence>
<evidence type="ECO:0000256" key="5">
    <source>
        <dbReference type="ARBA" id="ARBA00022989"/>
    </source>
</evidence>
<dbReference type="GO" id="GO:0015250">
    <property type="term" value="F:water channel activity"/>
    <property type="evidence" value="ECO:0007669"/>
    <property type="project" value="TreeGrafter"/>
</dbReference>
<evidence type="ECO:0000256" key="3">
    <source>
        <dbReference type="ARBA" id="ARBA00022692"/>
    </source>
</evidence>
<name>A0A7J6WCU3_THATH</name>